<accession>A0AC61NJS4</accession>
<proteinExistence type="predicted"/>
<organism evidence="1 2">
    <name type="scientific">Halosquirtibacter laminarini</name>
    <dbReference type="NCBI Taxonomy" id="3374600"/>
    <lineage>
        <taxon>Bacteria</taxon>
        <taxon>Pseudomonadati</taxon>
        <taxon>Bacteroidota</taxon>
        <taxon>Bacteroidia</taxon>
        <taxon>Marinilabiliales</taxon>
        <taxon>Prolixibacteraceae</taxon>
        <taxon>Halosquirtibacter</taxon>
    </lineage>
</organism>
<name>A0AC61NJS4_9BACT</name>
<dbReference type="EMBL" id="CP081303">
    <property type="protein sequence ID" value="QZE16000.1"/>
    <property type="molecule type" value="Genomic_DNA"/>
</dbReference>
<sequence>MVMDEQVRVDKWLWAVRIFKTRSIAAEAIKKGRVTVNRNPVKSSRTVKIGDTVEVKKQPITYTFKVVGIIGKRVGAKLVPDYMKDITPESELAILKTQRYVMNGLRDRGTGRPTKKERRDIDQFQDYDDLFDEEENF</sequence>
<evidence type="ECO:0000313" key="1">
    <source>
        <dbReference type="EMBL" id="QZE16000.1"/>
    </source>
</evidence>
<evidence type="ECO:0000313" key="2">
    <source>
        <dbReference type="Proteomes" id="UP000826212"/>
    </source>
</evidence>
<reference evidence="1" key="1">
    <citation type="submission" date="2021-08" db="EMBL/GenBank/DDBJ databases">
        <title>Novel anaerobic bacterium isolated from sea squirt in East Sea, Republic of Korea.</title>
        <authorList>
            <person name="Nguyen T.H."/>
            <person name="Li Z."/>
            <person name="Lee Y.-J."/>
            <person name="Ko J."/>
            <person name="Kim S.-G."/>
        </authorList>
    </citation>
    <scope>NUCLEOTIDE SEQUENCE</scope>
    <source>
        <strain evidence="1">KCTC 25031</strain>
    </source>
</reference>
<dbReference type="Proteomes" id="UP000826212">
    <property type="component" value="Chromosome"/>
</dbReference>
<keyword evidence="2" id="KW-1185">Reference proteome</keyword>
<gene>
    <name evidence="1" type="ORF">K4L44_11395</name>
</gene>
<protein>
    <submittedName>
        <fullName evidence="1">RNA-binding S4 domain-containing protein</fullName>
    </submittedName>
</protein>